<comment type="subcellular location">
    <subcellularLocation>
        <location evidence="1">Cell membrane</location>
        <topology evidence="1">Multi-pass membrane protein</topology>
    </subcellularLocation>
    <subcellularLocation>
        <location evidence="7">Membrane</location>
        <topology evidence="7">Multi-pass membrane protein</topology>
    </subcellularLocation>
</comment>
<evidence type="ECO:0000256" key="3">
    <source>
        <dbReference type="ARBA" id="ARBA00022475"/>
    </source>
</evidence>
<evidence type="ECO:0000256" key="4">
    <source>
        <dbReference type="ARBA" id="ARBA00022692"/>
    </source>
</evidence>
<evidence type="ECO:0000259" key="9">
    <source>
        <dbReference type="Pfam" id="PF00361"/>
    </source>
</evidence>
<feature type="transmembrane region" description="Helical" evidence="8">
    <location>
        <begin position="321"/>
        <end position="345"/>
    </location>
</feature>
<dbReference type="Pfam" id="PF00361">
    <property type="entry name" value="Proton_antipo_M"/>
    <property type="match status" value="1"/>
</dbReference>
<feature type="transmembrane region" description="Helical" evidence="8">
    <location>
        <begin position="100"/>
        <end position="120"/>
    </location>
</feature>
<keyword evidence="6 8" id="KW-0472">Membrane</keyword>
<dbReference type="PRINTS" id="PR01437">
    <property type="entry name" value="NUOXDRDTASE4"/>
</dbReference>
<dbReference type="InterPro" id="IPR003918">
    <property type="entry name" value="NADH_UbQ_OxRdtase"/>
</dbReference>
<dbReference type="InterPro" id="IPR050586">
    <property type="entry name" value="CPA3_Na-H_Antiporter_D"/>
</dbReference>
<evidence type="ECO:0000256" key="6">
    <source>
        <dbReference type="ARBA" id="ARBA00023136"/>
    </source>
</evidence>
<gene>
    <name evidence="10" type="ORF">SAMN04488115_104189</name>
</gene>
<evidence type="ECO:0000313" key="11">
    <source>
        <dbReference type="Proteomes" id="UP000236743"/>
    </source>
</evidence>
<evidence type="ECO:0000256" key="8">
    <source>
        <dbReference type="SAM" id="Phobius"/>
    </source>
</evidence>
<keyword evidence="4 7" id="KW-0812">Transmembrane</keyword>
<dbReference type="InterPro" id="IPR001750">
    <property type="entry name" value="ND/Mrp_TM"/>
</dbReference>
<feature type="transmembrane region" description="Helical" evidence="8">
    <location>
        <begin position="523"/>
        <end position="542"/>
    </location>
</feature>
<organism evidence="10 11">
    <name type="scientific">Bosea lathyri</name>
    <dbReference type="NCBI Taxonomy" id="1036778"/>
    <lineage>
        <taxon>Bacteria</taxon>
        <taxon>Pseudomonadati</taxon>
        <taxon>Pseudomonadota</taxon>
        <taxon>Alphaproteobacteria</taxon>
        <taxon>Hyphomicrobiales</taxon>
        <taxon>Boseaceae</taxon>
        <taxon>Bosea</taxon>
    </lineage>
</organism>
<dbReference type="RefSeq" id="WP_103872634.1">
    <property type="nucleotide sequence ID" value="NZ_FNUY01000004.1"/>
</dbReference>
<feature type="transmembrane region" description="Helical" evidence="8">
    <location>
        <begin position="352"/>
        <end position="374"/>
    </location>
</feature>
<evidence type="ECO:0000256" key="5">
    <source>
        <dbReference type="ARBA" id="ARBA00022989"/>
    </source>
</evidence>
<feature type="transmembrane region" description="Helical" evidence="8">
    <location>
        <begin position="289"/>
        <end position="309"/>
    </location>
</feature>
<keyword evidence="11" id="KW-1185">Reference proteome</keyword>
<dbReference type="PANTHER" id="PTHR42703:SF1">
    <property type="entry name" value="NA(+)_H(+) ANTIPORTER SUBUNIT D1"/>
    <property type="match status" value="1"/>
</dbReference>
<dbReference type="Proteomes" id="UP000236743">
    <property type="component" value="Unassembled WGS sequence"/>
</dbReference>
<feature type="transmembrane region" description="Helical" evidence="8">
    <location>
        <begin position="233"/>
        <end position="252"/>
    </location>
</feature>
<evidence type="ECO:0000256" key="1">
    <source>
        <dbReference type="ARBA" id="ARBA00004651"/>
    </source>
</evidence>
<reference evidence="10 11" key="1">
    <citation type="submission" date="2016-10" db="EMBL/GenBank/DDBJ databases">
        <authorList>
            <person name="de Groot N.N."/>
        </authorList>
    </citation>
    <scope>NUCLEOTIDE SEQUENCE [LARGE SCALE GENOMIC DNA]</scope>
    <source>
        <strain evidence="10 11">DSM 26656</strain>
    </source>
</reference>
<evidence type="ECO:0000313" key="10">
    <source>
        <dbReference type="EMBL" id="SEG29814.1"/>
    </source>
</evidence>
<feature type="transmembrane region" description="Helical" evidence="8">
    <location>
        <begin position="426"/>
        <end position="444"/>
    </location>
</feature>
<feature type="transmembrane region" description="Helical" evidence="8">
    <location>
        <begin position="70"/>
        <end position="93"/>
    </location>
</feature>
<comment type="similarity">
    <text evidence="2">Belongs to the CPA3 antiporters (TC 2.A.63) subunit D family.</text>
</comment>
<feature type="transmembrane region" description="Helical" evidence="8">
    <location>
        <begin position="31"/>
        <end position="50"/>
    </location>
</feature>
<sequence>MSTAGLLVAATLLLPLAMTALCVISAFRARALSLLVLAPIPALMAALWAPEGTLVFFPAPFRMTLTLDRPGALLLGGAALLWSAAGAFAAAYMAGKPRTAGFAIWWLLTLAGSLGTFVVADIASFYLVYGLVSLAAFGLIAHEQTARAQHAGTVYVVLALVGEACLLLAFVMLAAGSPEANPLIRDVVAKLPSSPMRDGIVALLILGFALKMGLVPLHVWLPLAHPAAPMPASAVLSGVVVKAGVIGLIRFLPFDSGLPGWGAVLMLVGIVTAYYGVIVGVTQLRAKTILAYSTVSQMGLLAVLLGISLGEGDPGGVNLVAYYGVHHTLVKGGLFLAVGIVAATGGARLRPVLLLTAILALSLGGLPLTSGALAKLATKPTLGYGALGMAMSVAAAGSTLLMLHFIATVAGDARGNAETVAPASEVVPWLVVALAALVVPWSLYPAVSGDPALSALQPDAIWKLVWPMALGGVAMLLLRRFRAVSGSIPEGDILVLAERCGPAVRRLGVGVEHLDAGLRRWPVAGLLLLCIAIALAGSLIAWR</sequence>
<keyword evidence="3" id="KW-1003">Cell membrane</keyword>
<dbReference type="GO" id="GO:0042773">
    <property type="term" value="P:ATP synthesis coupled electron transport"/>
    <property type="evidence" value="ECO:0007669"/>
    <property type="project" value="InterPro"/>
</dbReference>
<feature type="transmembrane region" description="Helical" evidence="8">
    <location>
        <begin position="154"/>
        <end position="175"/>
    </location>
</feature>
<dbReference type="EMBL" id="FNUY01000004">
    <property type="protein sequence ID" value="SEG29814.1"/>
    <property type="molecule type" value="Genomic_DNA"/>
</dbReference>
<feature type="transmembrane region" description="Helical" evidence="8">
    <location>
        <begin position="460"/>
        <end position="478"/>
    </location>
</feature>
<evidence type="ECO:0000256" key="7">
    <source>
        <dbReference type="RuleBase" id="RU000320"/>
    </source>
</evidence>
<feature type="transmembrane region" description="Helical" evidence="8">
    <location>
        <begin position="258"/>
        <end position="277"/>
    </location>
</feature>
<dbReference type="PANTHER" id="PTHR42703">
    <property type="entry name" value="NADH DEHYDROGENASE"/>
    <property type="match status" value="1"/>
</dbReference>
<name>A0A1H5Z0L3_9HYPH</name>
<feature type="domain" description="NADH:quinone oxidoreductase/Mrp antiporter transmembrane" evidence="9">
    <location>
        <begin position="121"/>
        <end position="377"/>
    </location>
</feature>
<dbReference type="GO" id="GO:0005886">
    <property type="term" value="C:plasma membrane"/>
    <property type="evidence" value="ECO:0007669"/>
    <property type="project" value="UniProtKB-SubCell"/>
</dbReference>
<feature type="transmembrane region" description="Helical" evidence="8">
    <location>
        <begin position="126"/>
        <end position="142"/>
    </location>
</feature>
<feature type="transmembrane region" description="Helical" evidence="8">
    <location>
        <begin position="200"/>
        <end position="221"/>
    </location>
</feature>
<evidence type="ECO:0000256" key="2">
    <source>
        <dbReference type="ARBA" id="ARBA00005346"/>
    </source>
</evidence>
<keyword evidence="10" id="KW-0456">Lyase</keyword>
<protein>
    <submittedName>
        <fullName evidence="10">Formate hydrogenlyase subunit 3/Multisubunit Na+/H+ antiporter, MnhD subunit</fullName>
    </submittedName>
</protein>
<dbReference type="GO" id="GO:0008137">
    <property type="term" value="F:NADH dehydrogenase (ubiquinone) activity"/>
    <property type="evidence" value="ECO:0007669"/>
    <property type="project" value="InterPro"/>
</dbReference>
<keyword evidence="5 8" id="KW-1133">Transmembrane helix</keyword>
<accession>A0A1H5Z0L3</accession>
<proteinExistence type="inferred from homology"/>
<dbReference type="OrthoDB" id="9768329at2"/>
<feature type="transmembrane region" description="Helical" evidence="8">
    <location>
        <begin position="6"/>
        <end position="24"/>
    </location>
</feature>
<dbReference type="AlphaFoldDB" id="A0A1H5Z0L3"/>
<dbReference type="GO" id="GO:0016829">
    <property type="term" value="F:lyase activity"/>
    <property type="evidence" value="ECO:0007669"/>
    <property type="project" value="UniProtKB-KW"/>
</dbReference>
<feature type="transmembrane region" description="Helical" evidence="8">
    <location>
        <begin position="386"/>
        <end position="406"/>
    </location>
</feature>